<evidence type="ECO:0000256" key="8">
    <source>
        <dbReference type="SAM" id="MobiDB-lite"/>
    </source>
</evidence>
<feature type="region of interest" description="Disordered" evidence="8">
    <location>
        <begin position="881"/>
        <end position="906"/>
    </location>
</feature>
<evidence type="ECO:0000259" key="9">
    <source>
        <dbReference type="PROSITE" id="PS50075"/>
    </source>
</evidence>
<dbReference type="SMART" id="SM01294">
    <property type="entry name" value="PKS_PP_betabranch"/>
    <property type="match status" value="3"/>
</dbReference>
<dbReference type="Gene3D" id="3.10.129.110">
    <property type="entry name" value="Polyketide synthase dehydratase"/>
    <property type="match status" value="2"/>
</dbReference>
<feature type="domain" description="Ketosynthase family 3 (KS3)" evidence="10">
    <location>
        <begin position="3734"/>
        <end position="4160"/>
    </location>
</feature>
<dbReference type="PROSITE" id="PS50075">
    <property type="entry name" value="CARRIER"/>
    <property type="match status" value="3"/>
</dbReference>
<feature type="region of interest" description="C-terminal hotdog fold" evidence="7">
    <location>
        <begin position="2975"/>
        <end position="3126"/>
    </location>
</feature>
<dbReference type="InterPro" id="IPR006162">
    <property type="entry name" value="Ppantetheine_attach_site"/>
</dbReference>
<feature type="domain" description="Carrier" evidence="9">
    <location>
        <begin position="1759"/>
        <end position="1834"/>
    </location>
</feature>
<dbReference type="InterPro" id="IPR014031">
    <property type="entry name" value="Ketoacyl_synth_C"/>
</dbReference>
<dbReference type="InterPro" id="IPR032821">
    <property type="entry name" value="PKS_assoc"/>
</dbReference>
<dbReference type="Pfam" id="PF00550">
    <property type="entry name" value="PP-binding"/>
    <property type="match status" value="3"/>
</dbReference>
<dbReference type="InterPro" id="IPR055123">
    <property type="entry name" value="SpnB-like_Rossmann"/>
</dbReference>
<feature type="active site" description="Proton donor; for dehydratase activity" evidence="7">
    <location>
        <position position="3036"/>
    </location>
</feature>
<evidence type="ECO:0000256" key="4">
    <source>
        <dbReference type="ARBA" id="ARBA00022737"/>
    </source>
</evidence>
<dbReference type="GO" id="GO:0031177">
    <property type="term" value="F:phosphopantetheine binding"/>
    <property type="evidence" value="ECO:0007669"/>
    <property type="project" value="InterPro"/>
</dbReference>
<dbReference type="GO" id="GO:0006633">
    <property type="term" value="P:fatty acid biosynthetic process"/>
    <property type="evidence" value="ECO:0007669"/>
    <property type="project" value="InterPro"/>
</dbReference>
<dbReference type="InterPro" id="IPR049900">
    <property type="entry name" value="PKS_mFAS_DH"/>
</dbReference>
<reference evidence="13" key="1">
    <citation type="submission" date="2016-03" db="EMBL/GenBank/DDBJ databases">
        <title>Complete genome sequence of the type strain Actinoalloteichus hymeniacidonis DSM 45092.</title>
        <authorList>
            <person name="Schaffert L."/>
            <person name="Albersmeier A."/>
            <person name="Winkler A."/>
            <person name="Kalinowski J."/>
            <person name="Zotchev S."/>
            <person name="Ruckert C."/>
        </authorList>
    </citation>
    <scope>NUCLEOTIDE SEQUENCE [LARGE SCALE GENOMIC DNA]</scope>
    <source>
        <strain evidence="13">HPA177(T) (DSM 45092(T))</strain>
    </source>
</reference>
<dbReference type="InterPro" id="IPR014043">
    <property type="entry name" value="Acyl_transferase_dom"/>
</dbReference>
<name>A0AAC9MZ11_9PSEU</name>
<dbReference type="SMART" id="SM00826">
    <property type="entry name" value="PKS_DH"/>
    <property type="match status" value="2"/>
</dbReference>
<organism evidence="12 13">
    <name type="scientific">Actinoalloteichus hymeniacidonis</name>
    <dbReference type="NCBI Taxonomy" id="340345"/>
    <lineage>
        <taxon>Bacteria</taxon>
        <taxon>Bacillati</taxon>
        <taxon>Actinomycetota</taxon>
        <taxon>Actinomycetes</taxon>
        <taxon>Pseudonocardiales</taxon>
        <taxon>Pseudonocardiaceae</taxon>
        <taxon>Actinoalloteichus</taxon>
    </lineage>
</organism>
<dbReference type="Gene3D" id="3.40.47.10">
    <property type="match status" value="3"/>
</dbReference>
<dbReference type="PROSITE" id="PS00606">
    <property type="entry name" value="KS3_1"/>
    <property type="match status" value="3"/>
</dbReference>
<feature type="domain" description="PKS/mFAS DH" evidence="11">
    <location>
        <begin position="983"/>
        <end position="1253"/>
    </location>
</feature>
<dbReference type="SMART" id="SM00825">
    <property type="entry name" value="PKS_KS"/>
    <property type="match status" value="3"/>
</dbReference>
<evidence type="ECO:0000256" key="7">
    <source>
        <dbReference type="PROSITE-ProRule" id="PRU01363"/>
    </source>
</evidence>
<dbReference type="EMBL" id="CP014859">
    <property type="protein sequence ID" value="AOS63989.1"/>
    <property type="molecule type" value="Genomic_DNA"/>
</dbReference>
<feature type="domain" description="Ketosynthase family 3 (KS3)" evidence="10">
    <location>
        <begin position="33"/>
        <end position="459"/>
    </location>
</feature>
<dbReference type="SMART" id="SM00827">
    <property type="entry name" value="PKS_AT"/>
    <property type="match status" value="3"/>
</dbReference>
<gene>
    <name evidence="12" type="ORF">TL08_15930</name>
</gene>
<dbReference type="SUPFAM" id="SSF55048">
    <property type="entry name" value="Probable ACP-binding domain of malonyl-CoA ACP transacylase"/>
    <property type="match status" value="3"/>
</dbReference>
<feature type="active site" description="Proton donor; for dehydratase activity" evidence="7">
    <location>
        <position position="1177"/>
    </location>
</feature>
<dbReference type="InterPro" id="IPR001227">
    <property type="entry name" value="Ac_transferase_dom_sf"/>
</dbReference>
<dbReference type="PANTHER" id="PTHR43775">
    <property type="entry name" value="FATTY ACID SYNTHASE"/>
    <property type="match status" value="1"/>
</dbReference>
<dbReference type="RefSeq" id="WP_069850012.1">
    <property type="nucleotide sequence ID" value="NZ_CP014859.1"/>
</dbReference>
<feature type="domain" description="Carrier" evidence="9">
    <location>
        <begin position="3640"/>
        <end position="3715"/>
    </location>
</feature>
<dbReference type="SMART" id="SM00822">
    <property type="entry name" value="PKS_KR"/>
    <property type="match status" value="3"/>
</dbReference>
<feature type="region of interest" description="Disordered" evidence="8">
    <location>
        <begin position="3324"/>
        <end position="3351"/>
    </location>
</feature>
<dbReference type="InterPro" id="IPR016039">
    <property type="entry name" value="Thiolase-like"/>
</dbReference>
<feature type="domain" description="Ketosynthase family 3 (KS3)" evidence="10">
    <location>
        <begin position="1851"/>
        <end position="2277"/>
    </location>
</feature>
<feature type="active site" description="Proton acceptor; for dehydratase activity" evidence="7">
    <location>
        <position position="1015"/>
    </location>
</feature>
<dbReference type="InterPro" id="IPR036736">
    <property type="entry name" value="ACP-like_sf"/>
</dbReference>
<dbReference type="InterPro" id="IPR020841">
    <property type="entry name" value="PKS_Beta-ketoAc_synthase_dom"/>
</dbReference>
<proteinExistence type="predicted"/>
<dbReference type="SMART" id="SM00823">
    <property type="entry name" value="PKS_PP"/>
    <property type="match status" value="3"/>
</dbReference>
<keyword evidence="4" id="KW-0677">Repeat</keyword>
<evidence type="ECO:0000313" key="13">
    <source>
        <dbReference type="Proteomes" id="UP000095210"/>
    </source>
</evidence>
<dbReference type="PROSITE" id="PS52004">
    <property type="entry name" value="KS3_2"/>
    <property type="match status" value="3"/>
</dbReference>
<dbReference type="Pfam" id="PF08659">
    <property type="entry name" value="KR"/>
    <property type="match status" value="3"/>
</dbReference>
<dbReference type="InterPro" id="IPR057326">
    <property type="entry name" value="KR_dom"/>
</dbReference>
<feature type="active site" description="Proton acceptor; for dehydratase activity" evidence="7">
    <location>
        <position position="2860"/>
    </location>
</feature>
<dbReference type="InterPro" id="IPR018201">
    <property type="entry name" value="Ketoacyl_synth_AS"/>
</dbReference>
<dbReference type="InterPro" id="IPR014030">
    <property type="entry name" value="Ketoacyl_synth_N"/>
</dbReference>
<feature type="domain" description="Carrier" evidence="9">
    <location>
        <begin position="5239"/>
        <end position="5317"/>
    </location>
</feature>
<dbReference type="Pfam" id="PF21089">
    <property type="entry name" value="PKS_DH_N"/>
    <property type="match status" value="2"/>
</dbReference>
<dbReference type="InterPro" id="IPR013968">
    <property type="entry name" value="PKS_KR"/>
</dbReference>
<dbReference type="Gene3D" id="6.10.140.1830">
    <property type="match status" value="1"/>
</dbReference>
<dbReference type="Pfam" id="PF14765">
    <property type="entry name" value="PS-DH"/>
    <property type="match status" value="2"/>
</dbReference>
<dbReference type="GO" id="GO:0004315">
    <property type="term" value="F:3-oxoacyl-[acyl-carrier-protein] synthase activity"/>
    <property type="evidence" value="ECO:0007669"/>
    <property type="project" value="InterPro"/>
</dbReference>
<dbReference type="Proteomes" id="UP000095210">
    <property type="component" value="Chromosome"/>
</dbReference>
<evidence type="ECO:0000313" key="12">
    <source>
        <dbReference type="EMBL" id="AOS63989.1"/>
    </source>
</evidence>
<dbReference type="SUPFAM" id="SSF47336">
    <property type="entry name" value="ACP-like"/>
    <property type="match status" value="3"/>
</dbReference>
<feature type="compositionally biased region" description="Low complexity" evidence="8">
    <location>
        <begin position="2733"/>
        <end position="2747"/>
    </location>
</feature>
<dbReference type="InterPro" id="IPR041618">
    <property type="entry name" value="PKS_DE"/>
</dbReference>
<feature type="compositionally biased region" description="Basic and acidic residues" evidence="8">
    <location>
        <begin position="4585"/>
        <end position="4594"/>
    </location>
</feature>
<dbReference type="KEGG" id="ahm:TL08_15930"/>
<dbReference type="InterPro" id="IPR036291">
    <property type="entry name" value="NAD(P)-bd_dom_sf"/>
</dbReference>
<dbReference type="PANTHER" id="PTHR43775:SF51">
    <property type="entry name" value="INACTIVE PHENOLPHTHIOCEROL SYNTHESIS POLYKETIDE SYNTHASE TYPE I PKS1-RELATED"/>
    <property type="match status" value="1"/>
</dbReference>
<dbReference type="FunFam" id="3.40.47.10:FF:000019">
    <property type="entry name" value="Polyketide synthase type I"/>
    <property type="match status" value="3"/>
</dbReference>
<dbReference type="FunFam" id="1.10.1200.10:FF:000007">
    <property type="entry name" value="Probable polyketide synthase pks17"/>
    <property type="match status" value="3"/>
</dbReference>
<feature type="domain" description="PKS/mFAS DH" evidence="11">
    <location>
        <begin position="2828"/>
        <end position="3126"/>
    </location>
</feature>
<dbReference type="GO" id="GO:0004312">
    <property type="term" value="F:fatty acid synthase activity"/>
    <property type="evidence" value="ECO:0007669"/>
    <property type="project" value="TreeGrafter"/>
</dbReference>
<protein>
    <submittedName>
        <fullName evidence="12">Polyketide synthase family protein</fullName>
    </submittedName>
</protein>
<accession>A0AAC9MZ11</accession>
<dbReference type="InterPro" id="IPR020806">
    <property type="entry name" value="PKS_PP-bd"/>
</dbReference>
<dbReference type="Gene3D" id="3.40.366.10">
    <property type="entry name" value="Malonyl-Coenzyme A Acyl Carrier Protein, domain 2"/>
    <property type="match status" value="3"/>
</dbReference>
<dbReference type="CDD" id="cd08956">
    <property type="entry name" value="KR_3_FAS_SDR_x"/>
    <property type="match status" value="2"/>
</dbReference>
<feature type="region of interest" description="N-terminal hotdog fold" evidence="7">
    <location>
        <begin position="983"/>
        <end position="1105"/>
    </location>
</feature>
<dbReference type="Pfam" id="PF16197">
    <property type="entry name" value="KAsynt_C_assoc"/>
    <property type="match status" value="3"/>
</dbReference>
<evidence type="ECO:0000256" key="3">
    <source>
        <dbReference type="ARBA" id="ARBA00022679"/>
    </source>
</evidence>
<dbReference type="NCBIfam" id="NF045894">
    <property type="entry name" value="PKS_plus_SDR"/>
    <property type="match status" value="1"/>
</dbReference>
<evidence type="ECO:0000256" key="1">
    <source>
        <dbReference type="ARBA" id="ARBA00022450"/>
    </source>
</evidence>
<dbReference type="InterPro" id="IPR049552">
    <property type="entry name" value="PKS_DH_N"/>
</dbReference>
<keyword evidence="2" id="KW-0597">Phosphoprotein</keyword>
<dbReference type="Gene3D" id="3.30.70.3290">
    <property type="match status" value="3"/>
</dbReference>
<dbReference type="SUPFAM" id="SSF52151">
    <property type="entry name" value="FabD/lysophospholipase-like"/>
    <property type="match status" value="3"/>
</dbReference>
<dbReference type="Gene3D" id="1.10.1200.10">
    <property type="entry name" value="ACP-like"/>
    <property type="match status" value="3"/>
</dbReference>
<sequence length="5412" mass="562218">MADEARLVEYLKKITAELRQAHRRLRVLESEEAEPVAVVGMACRYPGGVASPEDLWRLVAEGRDAVSPFPADRGWDLESLVDPDPDRSGTSYADEGGFLYDVAEFDAGLFGISPREAVAMDPQQRLLLEASWEGLERAGIDPLSLKGSRTGVFAGVMYHDYASRLAVVPAEVEGYLSAGAAGSVVSGRIAYSLGLEGPAVTLDTACSSSLVALHLAAQSLREDECSLALAGGVTVMASPGTFVEFSRQRGLAADGRCKSFSDAADGTGWGEGVGVVVLERLSDAVRNGRQILAVVKGSAVNQDGASNGLTAPNGPSQQRVIRQALANARLSPRDIDVVEAHGTGTRLGDPIEAQALLATYGQDREQSDPLFLGSVKSNIAHTQAAAGAAGIIKMVMAMRHGVLPSTLHVDEPSSQVDWSSGGVELLTESRSWPEVDRPRRAAVSSFGISGTNAHVILEQPPALDAPIETADDAPTDSASGTDTAGLVPWVISGRSSTALRAQAARLAAHVAARPDSAPADVATSLLTTRALLEHRAVVLGADVAELAAGLAEVAAGRSAPGVVSGVARGARRVGLVFSGQGSQYVGMGRELYDVFPVFAGAFDEVCAELDPLLGFSLRDAVFAEPVAERTEGQDRRSADEGSDSIDDTGLAQPALFAVEVALVRLLAAFGVVPEVVAGHSLGEVTAAFVAGVWSLPQACRVVAARAGLMQALPAGGTMASIAASEQEVVDSLAELVSHSSAGSVSIAAVNGPSSTVVSGAAAAVTEVVAWWRERGRRVRVLSVSHAFHSALMDPMLDDYGRVLAGVDFGSAGLPLVSTVTGEVLASAVVTDPEYWVRQVREPVRYADAVRTLRELGVTTVIEIGPGTTLTSLTEAALDGEQTVDRPNEVAADQTTSPSNGAEPPEPVRCLPSLRPGAQECATVLTAIASLQVTGTPIDFTPILPRTARPVELPTYAFQRERYWLESGESLGDLSTIGLAPLDHPMFQAGLVLANTEGDLLAGRLSLSAFPWLADHVVLGAVLLPGTAFVELATWCGEQLDRPVLAELTLEAPLVLPDTGSVQFQCAVDTPDETGARSFSIHSRRDDEEHWIRHAAGLLTTRPASQPDLPIWPPSDSDPLDIDDLYERFAAGGFDYGPSFQGLRQAWRRDDQLFTEVSLPAEQHAEAGRFGLHPALFDAALHGIGLLDSAGGSGGLPFSFTGVTLHATGATSLRVLLTPTGVDEAALLAVDETGRPVISVDSLVLRAVSAEQLAENRPASADSLFRIDWMSVPLPAAGPEGQPVAHLDLADVPDPAAHPEQGADDLVALAAQPESADGHRPVIVVRCGRPESGTDVVAATGAATRRTLRLLQSWSTDDRLADVRLVFVTDGVVAVDGAPGLLDLVGAAVHGLVRSAQSEHPGRIVLLDTDGHPQSTRMFTAALELDEPQVALRAGSAVAPRLVRIPRSPAATVPGGVVAAESVDRVVLAHDSTQPTGTVLITGASGALGRALARHLVVDHGVRHLLLVSRRGIEAPGMTEVVAELTEMDADVRAVACDVADSDALAGLLGGVSAEHPLTGVVHAAGVVDDGMLTTLTSSRLDAVLRPKAAGAWNLHEQTKNLPSVSLFVLFSSASGLLGGAGQANYAAANAFLDGLAEHRRALGLPGTSLAWGLWDADAGMGGALERAQVQRITRSGILALSVEQGLALFDETWDSDHAVSAPVRLDQARLREAAASGMLPPLLRDLVRAPRRRAAAGSTDNAAEVHGLLAGRSDAEQHNVLLDLVRSTAAAVLGHSSASAVEPTSPFRDLGFDSLTAVELRNALATGVGRRLPATLVFDFPTPLDLARHLRAQLGGIDVAAPRPAVAAAFDEPIAVVGMACRLPGGVTSPADLWRLVDTGTDGVSGFPTDRGWDLESLFDADPDRVGTSYADEGGFLYDVAEFDAGLFGISPREAVAMDPQQRLLLEASWEGLERAGIDPLSLKGSRTGVFAGVMYHDYASRLGVVPDDVEGYLGTGTAGSVVSGRISYVFGLEGPAVTVDTACSSSLVALHQAAQSLRAGECSMALAGGVTVMSTPGTFVEFSRQRGLAADGRCKSFSDAADGTGWAEGVGVVVLERLSDAVANGRRVLAVVRGSAVNQDGASNGLTAPNGPSQQRVIRQALANAGLSTGDVDVVEAHGTGTRLGDPIEAQALLATYGRDREPENPVFLGSVKSNIGHTQAAAGVAGVIKMIEAIRHGVLPSTLHVDEPSSQVDWSSGGVELLTESRPWPEVDRPRRAAVSSFGFSGTNAHLILEQPPADQTGTTSVESERSDAVVGAPPAAVPVPWVLSGHSEEALRGQAARLADHLTAEPAVPPQHLAHTLIGSRALLEHRAVVLGADVAELAAGLAEVAAGRSAPGVVSGVARGARRVGMVFSGQGSQYVGMGRELYSAFPVFAGAFDEVCAELDPLLGFSLREAVFGDVVPDCAVGESGGGESSLLSIDATGVAQPGLFAVEVALVRLLAAFGVVPEVVAGHSLGEVTAAFVAGVWSLPQACRVVAARAGLMQALPAGGAMASIAASEQEVRTSIDELQTDLDSSSTEVDAATTTPVLLDIAAVNSPTATVISGAEDAVDRLVALWHARGRRVRRLSVSHAFHSSSMEAMTEEFGRVLSTVEPGSSSLSSAVVVSTVTGEVVDAEVLSDPGYWVRQVREPVRFADAVRTLRELGVTTVIEIGPGTTLTSLTHDVIDVLDDEEHLRREPRRTAGHDADATATSDASSAATPSTATTMTAAALLRPGIGEAESLVTALASVHVGGVPVDWSSIVPTPTAPPLELPTFAFQRERFWLDADRARSDASGLGLTTVDHPVLGARVDLPSEAGLVLTGLLSVSVLPWSAEHRVGENLVLPGTGLVDWVLHAAADLGPVVIDELTLHAPVLLPPTGALSIRVQLRAIRDDVETDSAEGRRAVTVHTRPSDEPTADWTVHATGWLTIEPTTPREPVAPGLAAWPPADGIVLPVDDLYDSFADAGLSYGPAFRGLRRAWRGTDTVFGEIELPAPVRAEAASHALHPLLMDAALHVLGLPDAAASVAAAGRSTQSEPVAGVWLPFSWAGVRVHAVGAAAVRVAITAAGTDAVSLAMVDPGGAPVLTVDRLVLRPVGPDTFTSAPAAGPDALYGLEWTPLPQAEPPAVAEHWVLVGATASDSTGVIADLPGIEPAFASTVAEASHGGVPDVLVLFGGPSEDSTGLTEVVRSTVESTVQTIQDWLDSEGLLATRLLVLTRGAVPTADADPVRDLVGAAVWGLIRTAQTEHPSRITIVDLDDDPASPAALPALVAAGESQAAVRSGTVLVPRLTRFAAVPERASAAGADDHTDSPPADPVPGDRVDGSEEARWVPASTVLITGGTGGLGSVVARHLVRTGRAASLVLVSRRGPAAPGAAELVSELESYGARVSVRAGDVADPDVVADLIATVPAEFPLTGVIHAAGVVSDGVLASLDPARLAAAVAPKVAGAWNLHRATENLALSMFTVFSSVSGILGSAGQGAYAAGNAFLDGLVSYRRAAGLSGTSLAWGPWTTETGMTAELSENDHTRMRRSGLRSLAPTHALTLFDLVTDIRPALAVPVAFDLASLGGRDAGDVPALLHGLVRLRPRKAASTAPDAAVGLRARLAPLDATERQRLLLTMVGTEVALVLGYGDPSRVSVDREFRESGFDSLTAVELRNRLASTTGLRLPASLIFDYPSVRALAAHLDDVLLGELAEVGTATGRAAGLDDDPIAIVAMSCRYPGDVRSPEDLWRLLLDEGDGIVSFPDDRGWDVAALYDADPDRSGTSYTREGGFLRGAAEFDAGLFGISPREAVAMDPQQRLLLEASWEALERAGIAPSSVKGSSTGVFAGVMYSDYASLLSDVPPEVEGHLSTGTSNSVVSGRIAYTFGFEGPAVTVDTACSSSLVALHLAAQSLRSGECSLALAGGVTVMSTPTAFVEFSRQRGLAADGRVKSFAASADGTGWGEGVGVVVLERLSDAVANGRRVLAVVKGSAVNQDGASNGLTAPNGPSQQRVIRQALANAGLSTGDVDVVEAHGTGTRLGDPIEAQALLATYGRDREPENPLFLGSVKSNLGHTQAAAGVAGVIKMVMAMRHGVLPSTLHVDEPTPQVDWSSGAVELLTESRSWPEVDRPRRAAVSSFGFSGTNAHVILELPAESSAALPAADAVDTTAVEPESAKSAVLPWVLSAQSEPALREQAARLSAHLTSEPTATLAEIGTALVTSRAELEHRAVVLGTDRETMSAGLAALAESRAEPSVIVGRAATGLGSVGSVWVFPGQGAQWTGMAADLIGTDDVFTAALAECDSALAPWVDFSVSEVLSGADEELLGRVDVVQPVLWAVMLSLAAVWRSHGVAPDVVVGHSQGEIAAACVAGLLSTAEGARLVATRSRLIAERLSGRGTMLAVDLGQAEAAALAADADGRTPRDPQADTLVAEGARVAVGVVNGPGQAVVSGARSVLEVVAAECAVRGIRVRWLPVDYASHSPQVAAIRREWFAVAGVVETQPGTVPMISTVTGDRLSAADVDTEYWYRNLAEPVRYDRAVETVAGQGYRRFVEISPHPVLTWPTTGVLEKIAAGDLDPRDGEPDRSVGGSEDEPIVVGSLRRDEDGSSALRTALATLWTTGSDVDWTTVLSPAPAQPATPLPTYPFRRTRHWLDVRPAGPVPAPVADGPFWATVDQLDAQALADLVAPGATTDDAVVTALAPALPVLAEWRRRSREREALDSWRYRIGWAPLPTPDTEPALTGRWLVVEPALGSRSVDSPLPAAVDELVGALRDGGAEIIRLTVDPGTGRAELAARLTDLAERATLRGVVSLLAWNAADSDDMPAPLLPRGLGDTLALIQAAGDAAISAPLWCLTREGVGTTEHPQPLDSVAAQVWALGRVAALEHPDRWGGLLDVPDSITGAVAALVCSVLSRADDDQVVVRPTGAVGRRLLRAPTTERAGGNPAEWTARDTVLVTGGTGALGAQVARALAARGARRLVLTSRRGPDAPGAQELTRELTDRGVAVTVAACDVADRDSLAQVLADIPADTPLTAVVHAAGVSHSAPLAECDPTEFAEVISAKAGGARVLDELLGDLPLDAFVLFSSGSSVWGSSGAGAYAAGNAALDAMADARRARGLTATSIAWGSWAGGGMVDDTEGDWQRLGVRPMDPDIAMAAMWQAVEHGEIMLTVTDIDWERFAPAFTLARPRPLLDDLPEVRAVLAREQADVPEASTTRDTLAATLRARTPGERHTMLVRLARTEVAGALGLDGPESIGLGREFKELGLDSLTALALRNRLNAATGLRLPATLVFDHPTVAALVDHLLSELVPSAGESAAEDDAIRAALAAVPLARLREAGLMDVLLRMAEDASAEEIDAAGPAASDAAENEATDDDIRAMDVDDLIRLALDADDATATGKAVEFE</sequence>
<feature type="region of interest" description="C-terminal hotdog fold" evidence="7">
    <location>
        <begin position="1116"/>
        <end position="1253"/>
    </location>
</feature>
<dbReference type="PROSITE" id="PS52019">
    <property type="entry name" value="PKS_MFAS_DH"/>
    <property type="match status" value="2"/>
</dbReference>
<evidence type="ECO:0000259" key="11">
    <source>
        <dbReference type="PROSITE" id="PS52019"/>
    </source>
</evidence>
<evidence type="ECO:0000256" key="6">
    <source>
        <dbReference type="ARBA" id="ARBA00023315"/>
    </source>
</evidence>
<dbReference type="SUPFAM" id="SSF51735">
    <property type="entry name" value="NAD(P)-binding Rossmann-fold domains"/>
    <property type="match status" value="6"/>
</dbReference>
<dbReference type="PROSITE" id="PS00012">
    <property type="entry name" value="PHOSPHOPANTETHEINE"/>
    <property type="match status" value="3"/>
</dbReference>
<keyword evidence="1" id="KW-0596">Phosphopantetheine</keyword>
<feature type="region of interest" description="Disordered" evidence="8">
    <location>
        <begin position="4583"/>
        <end position="4602"/>
    </location>
</feature>
<keyword evidence="6" id="KW-0012">Acyltransferase</keyword>
<dbReference type="InterPro" id="IPR016035">
    <property type="entry name" value="Acyl_Trfase/lysoPLipase"/>
</dbReference>
<dbReference type="CDD" id="cd08952">
    <property type="entry name" value="KR_1_SDR_x"/>
    <property type="match status" value="1"/>
</dbReference>
<keyword evidence="5" id="KW-0511">Multifunctional enzyme</keyword>
<dbReference type="InterPro" id="IPR050091">
    <property type="entry name" value="PKS_NRPS_Biosynth_Enz"/>
</dbReference>
<feature type="compositionally biased region" description="Basic and acidic residues" evidence="8">
    <location>
        <begin position="2717"/>
        <end position="2732"/>
    </location>
</feature>
<dbReference type="Pfam" id="PF00698">
    <property type="entry name" value="Acyl_transf_1"/>
    <property type="match status" value="3"/>
</dbReference>
<dbReference type="InterPro" id="IPR042104">
    <property type="entry name" value="PKS_dehydratase_sf"/>
</dbReference>
<keyword evidence="3" id="KW-0808">Transferase</keyword>
<dbReference type="Gene3D" id="3.40.50.720">
    <property type="entry name" value="NAD(P)-binding Rossmann-like Domain"/>
    <property type="match status" value="3"/>
</dbReference>
<dbReference type="InterPro" id="IPR020807">
    <property type="entry name" value="PKS_DH"/>
</dbReference>
<dbReference type="InterPro" id="IPR016036">
    <property type="entry name" value="Malonyl_transacylase_ACP-bd"/>
</dbReference>
<dbReference type="InterPro" id="IPR049551">
    <property type="entry name" value="PKS_DH_C"/>
</dbReference>
<evidence type="ECO:0000256" key="5">
    <source>
        <dbReference type="ARBA" id="ARBA00023268"/>
    </source>
</evidence>
<evidence type="ECO:0000256" key="2">
    <source>
        <dbReference type="ARBA" id="ARBA00022553"/>
    </source>
</evidence>
<dbReference type="Pfam" id="PF18369">
    <property type="entry name" value="PKS_DE"/>
    <property type="match status" value="1"/>
</dbReference>
<dbReference type="InterPro" id="IPR009081">
    <property type="entry name" value="PP-bd_ACP"/>
</dbReference>
<evidence type="ECO:0000259" key="10">
    <source>
        <dbReference type="PROSITE" id="PS52004"/>
    </source>
</evidence>
<feature type="region of interest" description="Disordered" evidence="8">
    <location>
        <begin position="2717"/>
        <end position="2747"/>
    </location>
</feature>
<keyword evidence="13" id="KW-1185">Reference proteome</keyword>
<dbReference type="SUPFAM" id="SSF53901">
    <property type="entry name" value="Thiolase-like"/>
    <property type="match status" value="3"/>
</dbReference>
<dbReference type="Pfam" id="PF00109">
    <property type="entry name" value="ketoacyl-synt"/>
    <property type="match status" value="3"/>
</dbReference>
<dbReference type="Pfam" id="PF02801">
    <property type="entry name" value="Ketoacyl-synt_C"/>
    <property type="match status" value="3"/>
</dbReference>
<dbReference type="Pfam" id="PF22953">
    <property type="entry name" value="SpnB_Rossmann"/>
    <property type="match status" value="2"/>
</dbReference>
<dbReference type="CDD" id="cd00833">
    <property type="entry name" value="PKS"/>
    <property type="match status" value="3"/>
</dbReference>
<feature type="region of interest" description="N-terminal hotdog fold" evidence="7">
    <location>
        <begin position="2828"/>
        <end position="2959"/>
    </location>
</feature>